<evidence type="ECO:0000256" key="9">
    <source>
        <dbReference type="HAMAP-Rule" id="MF_00365"/>
    </source>
</evidence>
<keyword evidence="9" id="KW-0742">SOS response</keyword>
<dbReference type="InterPro" id="IPR027417">
    <property type="entry name" value="P-loop_NTPase"/>
</dbReference>
<reference evidence="11 12" key="1">
    <citation type="journal article" date="2015" name="Nature">
        <title>rRNA introns, odd ribosomes, and small enigmatic genomes across a large radiation of phyla.</title>
        <authorList>
            <person name="Brown C.T."/>
            <person name="Hug L.A."/>
            <person name="Thomas B.C."/>
            <person name="Sharon I."/>
            <person name="Castelle C.J."/>
            <person name="Singh A."/>
            <person name="Wilkins M.J."/>
            <person name="Williams K.H."/>
            <person name="Banfield J.F."/>
        </authorList>
    </citation>
    <scope>NUCLEOTIDE SEQUENCE [LARGE SCALE GENOMIC DNA]</scope>
</reference>
<feature type="domain" description="RecF/RecN/SMC N-terminal" evidence="10">
    <location>
        <begin position="2"/>
        <end position="72"/>
    </location>
</feature>
<evidence type="ECO:0000259" key="10">
    <source>
        <dbReference type="Pfam" id="PF02463"/>
    </source>
</evidence>
<dbReference type="InterPro" id="IPR018078">
    <property type="entry name" value="DNA-binding_RecF_CS"/>
</dbReference>
<evidence type="ECO:0000256" key="5">
    <source>
        <dbReference type="ARBA" id="ARBA00022705"/>
    </source>
</evidence>
<keyword evidence="4 9" id="KW-0963">Cytoplasm</keyword>
<dbReference type="NCBIfam" id="TIGR00611">
    <property type="entry name" value="recf"/>
    <property type="match status" value="1"/>
</dbReference>
<dbReference type="GO" id="GO:0003697">
    <property type="term" value="F:single-stranded DNA binding"/>
    <property type="evidence" value="ECO:0007669"/>
    <property type="project" value="UniProtKB-UniRule"/>
</dbReference>
<dbReference type="Proteomes" id="UP000034050">
    <property type="component" value="Unassembled WGS sequence"/>
</dbReference>
<sequence length="393" mass="45974">MMIHRLELTHFRNYSKRTINFQREITVFLGPNAIGKTNILEALFLLATGKSFRADRDTEMITWEEEVGRVKAKIVSPYVIPGLPAGRQAWTGNPLLCKTTDPRFREDDKKENPRQHFENREPDFVELEIVLTGGMVMGMKAPLKKFLVNGVSKRIVDFVGNMPSVLFWPEDLELVIDSPSLRRRYLDFVLTQTDWEYRRSLLSYEKGVRQRNRLLERIRDEDIARSQLIFWDQLLIKDGNYLTKKREEYLEYINRSPKPFGDFKLVYDPSFISAARLEQYKDAEVASGVTLVGPHRDDFGFFESDRDMAKFGSRGEQRLIVLWLKLAELEYIEYAIQKRPMLLLDDIFSELDHKHREEILKIVNKQQTIITTADRHFLPEGLLKVAEVVELGK</sequence>
<evidence type="ECO:0000313" key="12">
    <source>
        <dbReference type="Proteomes" id="UP000034050"/>
    </source>
</evidence>
<dbReference type="GO" id="GO:0000731">
    <property type="term" value="P:DNA synthesis involved in DNA repair"/>
    <property type="evidence" value="ECO:0007669"/>
    <property type="project" value="TreeGrafter"/>
</dbReference>
<dbReference type="InterPro" id="IPR003395">
    <property type="entry name" value="RecF/RecN/SMC_N"/>
</dbReference>
<accession>A0A0G1EN74</accession>
<organism evidence="11 12">
    <name type="scientific">Candidatus Gottesmanbacteria bacterium GW2011_GWB1_43_11</name>
    <dbReference type="NCBI Taxonomy" id="1618446"/>
    <lineage>
        <taxon>Bacteria</taxon>
        <taxon>Candidatus Gottesmaniibacteriota</taxon>
    </lineage>
</organism>
<feature type="binding site" evidence="9">
    <location>
        <begin position="30"/>
        <end position="37"/>
    </location>
    <ligand>
        <name>ATP</name>
        <dbReference type="ChEBI" id="CHEBI:30616"/>
    </ligand>
</feature>
<proteinExistence type="inferred from homology"/>
<dbReference type="AlphaFoldDB" id="A0A0G1EN74"/>
<dbReference type="Gene3D" id="1.20.1050.90">
    <property type="entry name" value="RecF/RecN/SMC, N-terminal domain"/>
    <property type="match status" value="1"/>
</dbReference>
<dbReference type="EMBL" id="LCFD01000029">
    <property type="protein sequence ID" value="KKS84486.1"/>
    <property type="molecule type" value="Genomic_DNA"/>
</dbReference>
<keyword evidence="9" id="KW-0227">DNA damage</keyword>
<comment type="similarity">
    <text evidence="2 9">Belongs to the RecF family.</text>
</comment>
<evidence type="ECO:0000256" key="8">
    <source>
        <dbReference type="ARBA" id="ARBA00023125"/>
    </source>
</evidence>
<dbReference type="InterPro" id="IPR001238">
    <property type="entry name" value="DNA-binding_RecF"/>
</dbReference>
<keyword evidence="8 9" id="KW-0238">DNA-binding</keyword>
<dbReference type="Gene3D" id="3.40.50.300">
    <property type="entry name" value="P-loop containing nucleotide triphosphate hydrolases"/>
    <property type="match status" value="2"/>
</dbReference>
<keyword evidence="7 9" id="KW-0067">ATP-binding</keyword>
<evidence type="ECO:0000313" key="11">
    <source>
        <dbReference type="EMBL" id="KKS84486.1"/>
    </source>
</evidence>
<protein>
    <recommendedName>
        <fullName evidence="3 9">DNA replication and repair protein RecF</fullName>
    </recommendedName>
</protein>
<dbReference type="PANTHER" id="PTHR32182">
    <property type="entry name" value="DNA REPLICATION AND REPAIR PROTEIN RECF"/>
    <property type="match status" value="1"/>
</dbReference>
<dbReference type="Pfam" id="PF02463">
    <property type="entry name" value="SMC_N"/>
    <property type="match status" value="1"/>
</dbReference>
<dbReference type="STRING" id="1618446.UV61_C0029G0006"/>
<keyword evidence="9" id="KW-0234">DNA repair</keyword>
<keyword evidence="6 9" id="KW-0547">Nucleotide-binding</keyword>
<comment type="subcellular location">
    <subcellularLocation>
        <location evidence="1 9">Cytoplasm</location>
    </subcellularLocation>
</comment>
<dbReference type="PROSITE" id="PS00617">
    <property type="entry name" value="RECF_1"/>
    <property type="match status" value="1"/>
</dbReference>
<evidence type="ECO:0000256" key="3">
    <source>
        <dbReference type="ARBA" id="ARBA00020170"/>
    </source>
</evidence>
<dbReference type="GO" id="GO:0006260">
    <property type="term" value="P:DNA replication"/>
    <property type="evidence" value="ECO:0007669"/>
    <property type="project" value="UniProtKB-UniRule"/>
</dbReference>
<dbReference type="SUPFAM" id="SSF52540">
    <property type="entry name" value="P-loop containing nucleoside triphosphate hydrolases"/>
    <property type="match status" value="1"/>
</dbReference>
<comment type="function">
    <text evidence="9">The RecF protein is involved in DNA metabolism; it is required for DNA replication and normal SOS inducibility. RecF binds preferentially to single-stranded, linear DNA. It also seems to bind ATP.</text>
</comment>
<dbReference type="GO" id="GO:0006302">
    <property type="term" value="P:double-strand break repair"/>
    <property type="evidence" value="ECO:0007669"/>
    <property type="project" value="TreeGrafter"/>
</dbReference>
<dbReference type="InterPro" id="IPR042174">
    <property type="entry name" value="RecF_2"/>
</dbReference>
<evidence type="ECO:0000256" key="1">
    <source>
        <dbReference type="ARBA" id="ARBA00004496"/>
    </source>
</evidence>
<evidence type="ECO:0000256" key="7">
    <source>
        <dbReference type="ARBA" id="ARBA00022840"/>
    </source>
</evidence>
<evidence type="ECO:0000256" key="6">
    <source>
        <dbReference type="ARBA" id="ARBA00022741"/>
    </source>
</evidence>
<name>A0A0G1EN74_9BACT</name>
<dbReference type="GO" id="GO:0009432">
    <property type="term" value="P:SOS response"/>
    <property type="evidence" value="ECO:0007669"/>
    <property type="project" value="UniProtKB-UniRule"/>
</dbReference>
<evidence type="ECO:0000256" key="2">
    <source>
        <dbReference type="ARBA" id="ARBA00008016"/>
    </source>
</evidence>
<dbReference type="GO" id="GO:0005524">
    <property type="term" value="F:ATP binding"/>
    <property type="evidence" value="ECO:0007669"/>
    <property type="project" value="UniProtKB-UniRule"/>
</dbReference>
<keyword evidence="5 9" id="KW-0235">DNA replication</keyword>
<dbReference type="PATRIC" id="fig|1618446.3.peg.1546"/>
<comment type="caution">
    <text evidence="11">The sequence shown here is derived from an EMBL/GenBank/DDBJ whole genome shotgun (WGS) entry which is preliminary data.</text>
</comment>
<dbReference type="PANTHER" id="PTHR32182:SF0">
    <property type="entry name" value="DNA REPLICATION AND REPAIR PROTEIN RECF"/>
    <property type="match status" value="1"/>
</dbReference>
<evidence type="ECO:0000256" key="4">
    <source>
        <dbReference type="ARBA" id="ARBA00022490"/>
    </source>
</evidence>
<dbReference type="HAMAP" id="MF_00365">
    <property type="entry name" value="RecF"/>
    <property type="match status" value="1"/>
</dbReference>
<gene>
    <name evidence="9" type="primary">recF</name>
    <name evidence="11" type="ORF">UV61_C0029G0006</name>
</gene>
<dbReference type="GO" id="GO:0005737">
    <property type="term" value="C:cytoplasm"/>
    <property type="evidence" value="ECO:0007669"/>
    <property type="project" value="UniProtKB-SubCell"/>
</dbReference>